<comment type="caution">
    <text evidence="1">The sequence shown here is derived from an EMBL/GenBank/DDBJ whole genome shotgun (WGS) entry which is preliminary data.</text>
</comment>
<organism evidence="1 2">
    <name type="scientific">Macroventuria anomochaeta</name>
    <dbReference type="NCBI Taxonomy" id="301207"/>
    <lineage>
        <taxon>Eukaryota</taxon>
        <taxon>Fungi</taxon>
        <taxon>Dikarya</taxon>
        <taxon>Ascomycota</taxon>
        <taxon>Pezizomycotina</taxon>
        <taxon>Dothideomycetes</taxon>
        <taxon>Pleosporomycetidae</taxon>
        <taxon>Pleosporales</taxon>
        <taxon>Pleosporineae</taxon>
        <taxon>Didymellaceae</taxon>
        <taxon>Macroventuria</taxon>
    </lineage>
</organism>
<proteinExistence type="predicted"/>
<keyword evidence="2" id="KW-1185">Reference proteome</keyword>
<evidence type="ECO:0000313" key="1">
    <source>
        <dbReference type="EMBL" id="KAF2626277.1"/>
    </source>
</evidence>
<name>A0ACB6RYD7_9PLEO</name>
<sequence length="86" mass="9075">MPYTVTLSQLPKDQEAKAHTAYMSTRLGDSLLAIYSDASSVQGGTGIGVGLTALDWYLNDEGCLVLGNAAEQLASIPPVRQNLHVA</sequence>
<reference evidence="1" key="1">
    <citation type="journal article" date="2020" name="Stud. Mycol.">
        <title>101 Dothideomycetes genomes: a test case for predicting lifestyles and emergence of pathogens.</title>
        <authorList>
            <person name="Haridas S."/>
            <person name="Albert R."/>
            <person name="Binder M."/>
            <person name="Bloem J."/>
            <person name="Labutti K."/>
            <person name="Salamov A."/>
            <person name="Andreopoulos B."/>
            <person name="Baker S."/>
            <person name="Barry K."/>
            <person name="Bills G."/>
            <person name="Bluhm B."/>
            <person name="Cannon C."/>
            <person name="Castanera R."/>
            <person name="Culley D."/>
            <person name="Daum C."/>
            <person name="Ezra D."/>
            <person name="Gonzalez J."/>
            <person name="Henrissat B."/>
            <person name="Kuo A."/>
            <person name="Liang C."/>
            <person name="Lipzen A."/>
            <person name="Lutzoni F."/>
            <person name="Magnuson J."/>
            <person name="Mondo S."/>
            <person name="Nolan M."/>
            <person name="Ohm R."/>
            <person name="Pangilinan J."/>
            <person name="Park H.-J."/>
            <person name="Ramirez L."/>
            <person name="Alfaro M."/>
            <person name="Sun H."/>
            <person name="Tritt A."/>
            <person name="Yoshinaga Y."/>
            <person name="Zwiers L.-H."/>
            <person name="Turgeon B."/>
            <person name="Goodwin S."/>
            <person name="Spatafora J."/>
            <person name="Crous P."/>
            <person name="Grigoriev I."/>
        </authorList>
    </citation>
    <scope>NUCLEOTIDE SEQUENCE</scope>
    <source>
        <strain evidence="1">CBS 525.71</strain>
    </source>
</reference>
<dbReference type="Proteomes" id="UP000799754">
    <property type="component" value="Unassembled WGS sequence"/>
</dbReference>
<protein>
    <submittedName>
        <fullName evidence="1">Uncharacterized protein</fullName>
    </submittedName>
</protein>
<evidence type="ECO:0000313" key="2">
    <source>
        <dbReference type="Proteomes" id="UP000799754"/>
    </source>
</evidence>
<gene>
    <name evidence="1" type="ORF">BU25DRAFT_459803</name>
</gene>
<accession>A0ACB6RYD7</accession>
<dbReference type="EMBL" id="MU006722">
    <property type="protein sequence ID" value="KAF2626277.1"/>
    <property type="molecule type" value="Genomic_DNA"/>
</dbReference>